<feature type="compositionally biased region" description="Polar residues" evidence="8">
    <location>
        <begin position="473"/>
        <end position="491"/>
    </location>
</feature>
<dbReference type="AlphaFoldDB" id="A0A5N5QQY9"/>
<dbReference type="Pfam" id="PF00096">
    <property type="entry name" value="zf-C2H2"/>
    <property type="match status" value="1"/>
</dbReference>
<dbReference type="GO" id="GO:0000981">
    <property type="term" value="F:DNA-binding transcription factor activity, RNA polymerase II-specific"/>
    <property type="evidence" value="ECO:0007669"/>
    <property type="project" value="UniProtKB-ARBA"/>
</dbReference>
<reference evidence="10 11" key="1">
    <citation type="journal article" date="2019" name="Fungal Biol. Biotechnol.">
        <title>Draft genome sequence of fastidious pathogen Ceratobasidium theobromae, which causes vascular-streak dieback in Theobroma cacao.</title>
        <authorList>
            <person name="Ali S.S."/>
            <person name="Asman A."/>
            <person name="Shao J."/>
            <person name="Firmansyah A.P."/>
            <person name="Susilo A.W."/>
            <person name="Rosmana A."/>
            <person name="McMahon P."/>
            <person name="Junaid M."/>
            <person name="Guest D."/>
            <person name="Kheng T.Y."/>
            <person name="Meinhardt L.W."/>
            <person name="Bailey B.A."/>
        </authorList>
    </citation>
    <scope>NUCLEOTIDE SEQUENCE [LARGE SCALE GENOMIC DNA]</scope>
    <source>
        <strain evidence="10 11">CT2</strain>
    </source>
</reference>
<sequence length="529" mass="58046">MVRNAKSKQGKSQKLTAKSARRNHHCNICDKGFDKKCELERHETSHLKPSERPFRCNRVGCGKAFAQQTALFTHQNTHTGDRPHRCAHCPRAFGDPSSRTRHESEIHDPTSGFYCVKCKKRCKRKEQYRTHLIDIHNIKEPEEDDFKLARQQCVDEFQALQGSPSDMPRLNERKRPRPSTGSESSPPRKRLHTPASGRRVPNQPFDDNLETSHNDGLSGDLFYPSSNPESYGSVLGPPYPPPTALHSDALHHSGVSYKREPSLEPSSLDALSPPPLKRRNAVVAAHGLNYPPPAAHPASIHGQEFTQMNNHNGAPTRAGGYFPGDYYTDLTHCKGNTAPSTTTPYGGHEDPETSAYSAQGSESTGSSPSDGYSRYTGTPIIVSGHSREVTEKALARLTTGSRITSVPQDLQPYEAYIPEISVSFRSPLNSGSPATSLFPGQSWPSSHIPGAPSGWNPYESQPEVHRSRPILPQTLTTGYPHSGDSSYTTGHYQLAPEGPTRPDLQPEVSGGPSLYGDQSSGLPLSMEPK</sequence>
<evidence type="ECO:0000256" key="4">
    <source>
        <dbReference type="ARBA" id="ARBA00022771"/>
    </source>
</evidence>
<evidence type="ECO:0000313" key="10">
    <source>
        <dbReference type="EMBL" id="KAB5594038.1"/>
    </source>
</evidence>
<evidence type="ECO:0000256" key="2">
    <source>
        <dbReference type="ARBA" id="ARBA00022723"/>
    </source>
</evidence>
<dbReference type="GO" id="GO:0008270">
    <property type="term" value="F:zinc ion binding"/>
    <property type="evidence" value="ECO:0007669"/>
    <property type="project" value="UniProtKB-KW"/>
</dbReference>
<dbReference type="InterPro" id="IPR013087">
    <property type="entry name" value="Znf_C2H2_type"/>
</dbReference>
<feature type="domain" description="C2H2-type" evidence="9">
    <location>
        <begin position="84"/>
        <end position="107"/>
    </location>
</feature>
<feature type="region of interest" description="Disordered" evidence="8">
    <location>
        <begin position="158"/>
        <end position="248"/>
    </location>
</feature>
<name>A0A5N5QQY9_9AGAM</name>
<dbReference type="GO" id="GO:0000978">
    <property type="term" value="F:RNA polymerase II cis-regulatory region sequence-specific DNA binding"/>
    <property type="evidence" value="ECO:0007669"/>
    <property type="project" value="UniProtKB-ARBA"/>
</dbReference>
<dbReference type="EMBL" id="SSOP01000026">
    <property type="protein sequence ID" value="KAB5594038.1"/>
    <property type="molecule type" value="Genomic_DNA"/>
</dbReference>
<evidence type="ECO:0000256" key="6">
    <source>
        <dbReference type="ARBA" id="ARBA00023242"/>
    </source>
</evidence>
<evidence type="ECO:0000256" key="7">
    <source>
        <dbReference type="PROSITE-ProRule" id="PRU00042"/>
    </source>
</evidence>
<keyword evidence="3" id="KW-0677">Repeat</keyword>
<comment type="subcellular location">
    <subcellularLocation>
        <location evidence="1">Nucleus</location>
    </subcellularLocation>
</comment>
<feature type="domain" description="C2H2-type" evidence="9">
    <location>
        <begin position="24"/>
        <end position="53"/>
    </location>
</feature>
<feature type="domain" description="C2H2-type" evidence="9">
    <location>
        <begin position="113"/>
        <end position="141"/>
    </location>
</feature>
<protein>
    <recommendedName>
        <fullName evidence="9">C2H2-type domain-containing protein</fullName>
    </recommendedName>
</protein>
<comment type="caution">
    <text evidence="10">The sequence shown here is derived from an EMBL/GenBank/DDBJ whole genome shotgun (WGS) entry which is preliminary data.</text>
</comment>
<organism evidence="10 11">
    <name type="scientific">Ceratobasidium theobromae</name>
    <dbReference type="NCBI Taxonomy" id="1582974"/>
    <lineage>
        <taxon>Eukaryota</taxon>
        <taxon>Fungi</taxon>
        <taxon>Dikarya</taxon>
        <taxon>Basidiomycota</taxon>
        <taxon>Agaricomycotina</taxon>
        <taxon>Agaricomycetes</taxon>
        <taxon>Cantharellales</taxon>
        <taxon>Ceratobasidiaceae</taxon>
        <taxon>Ceratobasidium</taxon>
    </lineage>
</organism>
<dbReference type="PROSITE" id="PS00028">
    <property type="entry name" value="ZINC_FINGER_C2H2_1"/>
    <property type="match status" value="4"/>
</dbReference>
<dbReference type="Gene3D" id="3.30.160.60">
    <property type="entry name" value="Classic Zinc Finger"/>
    <property type="match status" value="2"/>
</dbReference>
<evidence type="ECO:0000256" key="8">
    <source>
        <dbReference type="SAM" id="MobiDB-lite"/>
    </source>
</evidence>
<dbReference type="SMART" id="SM00355">
    <property type="entry name" value="ZnF_C2H2"/>
    <property type="match status" value="4"/>
</dbReference>
<keyword evidence="2" id="KW-0479">Metal-binding</keyword>
<dbReference type="FunFam" id="3.30.160.60:FF:000125">
    <property type="entry name" value="Putative zinc finger protein 143"/>
    <property type="match status" value="1"/>
</dbReference>
<accession>A0A5N5QQY9</accession>
<feature type="compositionally biased region" description="Polar residues" evidence="8">
    <location>
        <begin position="429"/>
        <end position="445"/>
    </location>
</feature>
<dbReference type="OrthoDB" id="654211at2759"/>
<keyword evidence="4 7" id="KW-0863">Zinc-finger</keyword>
<dbReference type="PANTHER" id="PTHR24394:SF29">
    <property type="entry name" value="MYONEURIN"/>
    <property type="match status" value="1"/>
</dbReference>
<evidence type="ECO:0000259" key="9">
    <source>
        <dbReference type="PROSITE" id="PS50157"/>
    </source>
</evidence>
<dbReference type="SUPFAM" id="SSF57667">
    <property type="entry name" value="beta-beta-alpha zinc fingers"/>
    <property type="match status" value="3"/>
</dbReference>
<dbReference type="GO" id="GO:0005634">
    <property type="term" value="C:nucleus"/>
    <property type="evidence" value="ECO:0007669"/>
    <property type="project" value="UniProtKB-SubCell"/>
</dbReference>
<gene>
    <name evidence="10" type="ORF">CTheo_2507</name>
</gene>
<evidence type="ECO:0000256" key="1">
    <source>
        <dbReference type="ARBA" id="ARBA00004123"/>
    </source>
</evidence>
<feature type="domain" description="C2H2-type" evidence="9">
    <location>
        <begin position="54"/>
        <end position="83"/>
    </location>
</feature>
<keyword evidence="6" id="KW-0539">Nucleus</keyword>
<proteinExistence type="predicted"/>
<evidence type="ECO:0000256" key="3">
    <source>
        <dbReference type="ARBA" id="ARBA00022737"/>
    </source>
</evidence>
<dbReference type="Proteomes" id="UP000383932">
    <property type="component" value="Unassembled WGS sequence"/>
</dbReference>
<evidence type="ECO:0000256" key="5">
    <source>
        <dbReference type="ARBA" id="ARBA00022833"/>
    </source>
</evidence>
<dbReference type="PANTHER" id="PTHR24394">
    <property type="entry name" value="ZINC FINGER PROTEIN"/>
    <property type="match status" value="1"/>
</dbReference>
<dbReference type="PROSITE" id="PS50157">
    <property type="entry name" value="ZINC_FINGER_C2H2_2"/>
    <property type="match status" value="4"/>
</dbReference>
<keyword evidence="11" id="KW-1185">Reference proteome</keyword>
<evidence type="ECO:0000313" key="11">
    <source>
        <dbReference type="Proteomes" id="UP000383932"/>
    </source>
</evidence>
<feature type="compositionally biased region" description="Polar residues" evidence="8">
    <location>
        <begin position="354"/>
        <end position="370"/>
    </location>
</feature>
<feature type="region of interest" description="Disordered" evidence="8">
    <location>
        <begin position="338"/>
        <end position="379"/>
    </location>
</feature>
<feature type="region of interest" description="Disordered" evidence="8">
    <location>
        <begin position="429"/>
        <end position="529"/>
    </location>
</feature>
<dbReference type="InterPro" id="IPR036236">
    <property type="entry name" value="Znf_C2H2_sf"/>
</dbReference>
<keyword evidence="5" id="KW-0862">Zinc</keyword>